<feature type="transmembrane region" description="Helical" evidence="1">
    <location>
        <begin position="249"/>
        <end position="272"/>
    </location>
</feature>
<keyword evidence="1" id="KW-1133">Transmembrane helix</keyword>
<dbReference type="EMBL" id="HBHW01036910">
    <property type="protein sequence ID" value="CAE0060323.1"/>
    <property type="molecule type" value="Transcribed_RNA"/>
</dbReference>
<feature type="transmembrane region" description="Helical" evidence="1">
    <location>
        <begin position="185"/>
        <end position="205"/>
    </location>
</feature>
<accession>A0A7S3ELZ9</accession>
<feature type="transmembrane region" description="Helical" evidence="1">
    <location>
        <begin position="112"/>
        <end position="133"/>
    </location>
</feature>
<dbReference type="AlphaFoldDB" id="A0A7S3ELZ9"/>
<feature type="transmembrane region" description="Helical" evidence="1">
    <location>
        <begin position="217"/>
        <end position="237"/>
    </location>
</feature>
<protein>
    <submittedName>
        <fullName evidence="3">Uncharacterized protein</fullName>
    </submittedName>
</protein>
<keyword evidence="1" id="KW-0812">Transmembrane</keyword>
<evidence type="ECO:0000313" key="3">
    <source>
        <dbReference type="EMBL" id="CAE0060323.1"/>
    </source>
</evidence>
<keyword evidence="2" id="KW-0732">Signal</keyword>
<gene>
    <name evidence="3" type="ORF">RMAR00112_LOCUS28389</name>
</gene>
<organism evidence="3">
    <name type="scientific">Rhodosorus marinus</name>
    <dbReference type="NCBI Taxonomy" id="101924"/>
    <lineage>
        <taxon>Eukaryota</taxon>
        <taxon>Rhodophyta</taxon>
        <taxon>Stylonematophyceae</taxon>
        <taxon>Stylonematales</taxon>
        <taxon>Stylonemataceae</taxon>
        <taxon>Rhodosorus</taxon>
    </lineage>
</organism>
<keyword evidence="1" id="KW-0472">Membrane</keyword>
<name>A0A7S3ELZ9_9RHOD</name>
<reference evidence="3" key="1">
    <citation type="submission" date="2021-01" db="EMBL/GenBank/DDBJ databases">
        <authorList>
            <person name="Corre E."/>
            <person name="Pelletier E."/>
            <person name="Niang G."/>
            <person name="Scheremetjew M."/>
            <person name="Finn R."/>
            <person name="Kale V."/>
            <person name="Holt S."/>
            <person name="Cochrane G."/>
            <person name="Meng A."/>
            <person name="Brown T."/>
            <person name="Cohen L."/>
        </authorList>
    </citation>
    <scope>NUCLEOTIDE SEQUENCE</scope>
    <source>
        <strain evidence="3">CCMP 769</strain>
    </source>
</reference>
<evidence type="ECO:0000256" key="1">
    <source>
        <dbReference type="SAM" id="Phobius"/>
    </source>
</evidence>
<feature type="chain" id="PRO_5031338192" evidence="2">
    <location>
        <begin position="28"/>
        <end position="292"/>
    </location>
</feature>
<evidence type="ECO:0000256" key="2">
    <source>
        <dbReference type="SAM" id="SignalP"/>
    </source>
</evidence>
<feature type="transmembrane region" description="Helical" evidence="1">
    <location>
        <begin position="145"/>
        <end position="165"/>
    </location>
</feature>
<feature type="signal peptide" evidence="2">
    <location>
        <begin position="1"/>
        <end position="27"/>
    </location>
</feature>
<proteinExistence type="predicted"/>
<sequence length="292" mass="32164">MLPSMIVKLRLILILGLLCQTIVLTEGTAVVAEKDGIRSEERTVIDVNQAEIASGSEQHKPWLEAGKLKFGGMEASNMIHSLETVGRDEFVPMEHLVEKEMEAYVSSKYVRALSWTVSLLVVSMPLMIAIYGLRKMSQTFSVRHFVLLGNFVNTCIATLLCIIGLATGRNPLADLQEMSNANFIVLQLLVALGFVLFCALLVAAIRSADTVQEKDIFIAELVFYIIVAFVYNSIILHPSILGKPVKTSWIWYPILSGVFMSMTFLSAVVGAINGQHKAIMKLDIENGNGKDS</sequence>